<dbReference type="CDD" id="cd00067">
    <property type="entry name" value="GAL4"/>
    <property type="match status" value="1"/>
</dbReference>
<keyword evidence="3" id="KW-0238">DNA-binding</keyword>
<keyword evidence="4" id="KW-0804">Transcription</keyword>
<accession>A0A9W5YXR0</accession>
<dbReference type="GO" id="GO:0003677">
    <property type="term" value="F:DNA binding"/>
    <property type="evidence" value="ECO:0007669"/>
    <property type="project" value="UniProtKB-KW"/>
</dbReference>
<name>A0A9W5YXR0_9EURO</name>
<evidence type="ECO:0000313" key="7">
    <source>
        <dbReference type="EMBL" id="GKZ24624.1"/>
    </source>
</evidence>
<evidence type="ECO:0000256" key="2">
    <source>
        <dbReference type="ARBA" id="ARBA00023015"/>
    </source>
</evidence>
<dbReference type="PANTHER" id="PTHR47840:SF1">
    <property type="entry name" value="ZN(II)2CYS6 TRANSCRIPTION FACTOR (EUROFUNG)"/>
    <property type="match status" value="1"/>
</dbReference>
<comment type="caution">
    <text evidence="7">The sequence shown here is derived from an EMBL/GenBank/DDBJ whole genome shotgun (WGS) entry which is preliminary data.</text>
</comment>
<organism evidence="7 8">
    <name type="scientific">Aspergillus brasiliensis</name>
    <dbReference type="NCBI Taxonomy" id="319629"/>
    <lineage>
        <taxon>Eukaryota</taxon>
        <taxon>Fungi</taxon>
        <taxon>Dikarya</taxon>
        <taxon>Ascomycota</taxon>
        <taxon>Pezizomycotina</taxon>
        <taxon>Eurotiomycetes</taxon>
        <taxon>Eurotiomycetidae</taxon>
        <taxon>Eurotiales</taxon>
        <taxon>Aspergillaceae</taxon>
        <taxon>Aspergillus</taxon>
        <taxon>Aspergillus subgen. Circumdati</taxon>
    </lineage>
</organism>
<dbReference type="Gene3D" id="4.10.240.10">
    <property type="entry name" value="Zn(2)-C6 fungal-type DNA-binding domain"/>
    <property type="match status" value="1"/>
</dbReference>
<evidence type="ECO:0000259" key="6">
    <source>
        <dbReference type="PROSITE" id="PS50048"/>
    </source>
</evidence>
<dbReference type="SUPFAM" id="SSF57701">
    <property type="entry name" value="Zn2/Cys6 DNA-binding domain"/>
    <property type="match status" value="1"/>
</dbReference>
<gene>
    <name evidence="7" type="ORF">AbraCBS73388_011612</name>
</gene>
<evidence type="ECO:0000256" key="5">
    <source>
        <dbReference type="ARBA" id="ARBA00023242"/>
    </source>
</evidence>
<dbReference type="InterPro" id="IPR036864">
    <property type="entry name" value="Zn2-C6_fun-type_DNA-bd_sf"/>
</dbReference>
<reference evidence="7" key="1">
    <citation type="submission" date="2022-07" db="EMBL/GenBank/DDBJ databases">
        <title>Taxonomy of Aspergillus series Nigri: significant species reduction supported by multi-species coalescent approaches.</title>
        <authorList>
            <person name="Bian C."/>
            <person name="Kusuya Y."/>
            <person name="Sklenar F."/>
            <person name="D'hooge E."/>
            <person name="Yaguchi T."/>
            <person name="Takahashi H."/>
            <person name="Hubka V."/>
        </authorList>
    </citation>
    <scope>NUCLEOTIDE SEQUENCE</scope>
    <source>
        <strain evidence="7">CBS 733.88</strain>
    </source>
</reference>
<dbReference type="GO" id="GO:0008270">
    <property type="term" value="F:zinc ion binding"/>
    <property type="evidence" value="ECO:0007669"/>
    <property type="project" value="InterPro"/>
</dbReference>
<dbReference type="AlphaFoldDB" id="A0A9W5YXR0"/>
<protein>
    <recommendedName>
        <fullName evidence="6">Zn(2)-C6 fungal-type domain-containing protein</fullName>
    </recommendedName>
</protein>
<dbReference type="EMBL" id="BROQ01000090">
    <property type="protein sequence ID" value="GKZ24624.1"/>
    <property type="molecule type" value="Genomic_DNA"/>
</dbReference>
<dbReference type="GO" id="GO:0006351">
    <property type="term" value="P:DNA-templated transcription"/>
    <property type="evidence" value="ECO:0007669"/>
    <property type="project" value="InterPro"/>
</dbReference>
<sequence length="693" mass="76986">MNDASDESGRPKKVRKGTHSCRECRRRKVRCTFASARDTSCITCHRRGTRCVSQVEGLRKHVQHDNAFDQSVGEITLGSSDRSSAEQYGGLLEQSPGQLLTPRLSTTPASTRVATAEPTAYSKITYALLNVLPPKRDIEILLGKVGKSSTWCYQSNFKARGASVDDLTKDPITSSNLLHPEAHPVLLARQMLLFAAALQHISPTAVIPGLSKPHHIIMEELAESVIHMVTTNDRLLGTLEALENIILEAYYHIDGGNVRRAWITLRRAITGAQLLGLHQPGHYRYKLINDHSDLKPEVIWLSIVTMERMCSLLLGLPTSVGTATPGIPEIPLLEETCDLPALAMRTTAKILERNQLKCGEKALEMTGEIDQELLKMTRLLPSTFWSPPVFSGIEVDSMEAFIESRRAWDQMCYYTLVTQLHLPYMLCPTHAPGVIYSRIACVNASREILTRQIAFRKFNSIISCSRMGDFLALIAAMTLTLAHIVSHSQDARENPLVYQRLSDRATVEQALGCMKHMWEMHEDVLAARCAAMLKDLLVIEESAARGPGADECDGENFLMIQVPYLGAIRIAPDGIRPMTASETEKHRGPNNGLTLGGIGSMEFKGRKLADYRPGDVAGIPHVQTDTANVQLTQLLQTDQSRSDEYYTNEHLLPDAAAPMDDWVFQGVDCAFFDLLMRGVGEQQLPELNEPERR</sequence>
<dbReference type="SMART" id="SM00906">
    <property type="entry name" value="Fungal_trans"/>
    <property type="match status" value="1"/>
</dbReference>
<dbReference type="CDD" id="cd12148">
    <property type="entry name" value="fungal_TF_MHR"/>
    <property type="match status" value="1"/>
</dbReference>
<dbReference type="PROSITE" id="PS00463">
    <property type="entry name" value="ZN2_CY6_FUNGAL_1"/>
    <property type="match status" value="1"/>
</dbReference>
<evidence type="ECO:0000256" key="3">
    <source>
        <dbReference type="ARBA" id="ARBA00023125"/>
    </source>
</evidence>
<keyword evidence="2" id="KW-0805">Transcription regulation</keyword>
<dbReference type="GO" id="GO:0009893">
    <property type="term" value="P:positive regulation of metabolic process"/>
    <property type="evidence" value="ECO:0007669"/>
    <property type="project" value="UniProtKB-ARBA"/>
</dbReference>
<dbReference type="PROSITE" id="PS50048">
    <property type="entry name" value="ZN2_CY6_FUNGAL_2"/>
    <property type="match status" value="1"/>
</dbReference>
<dbReference type="InterPro" id="IPR007219">
    <property type="entry name" value="XnlR_reg_dom"/>
</dbReference>
<dbReference type="PANTHER" id="PTHR47840">
    <property type="entry name" value="ZN(II)2CYS6 TRANSCRIPTION FACTOR (EUROFUNG)-RELATED"/>
    <property type="match status" value="1"/>
</dbReference>
<dbReference type="InterPro" id="IPR001138">
    <property type="entry name" value="Zn2Cys6_DnaBD"/>
</dbReference>
<evidence type="ECO:0000256" key="1">
    <source>
        <dbReference type="ARBA" id="ARBA00022723"/>
    </source>
</evidence>
<proteinExistence type="predicted"/>
<evidence type="ECO:0000313" key="8">
    <source>
        <dbReference type="Proteomes" id="UP001143548"/>
    </source>
</evidence>
<evidence type="ECO:0000256" key="4">
    <source>
        <dbReference type="ARBA" id="ARBA00023163"/>
    </source>
</evidence>
<keyword evidence="5" id="KW-0539">Nucleus</keyword>
<dbReference type="Proteomes" id="UP001143548">
    <property type="component" value="Unassembled WGS sequence"/>
</dbReference>
<dbReference type="SMART" id="SM00066">
    <property type="entry name" value="GAL4"/>
    <property type="match status" value="1"/>
</dbReference>
<keyword evidence="1" id="KW-0479">Metal-binding</keyword>
<feature type="domain" description="Zn(2)-C6 fungal-type" evidence="6">
    <location>
        <begin position="20"/>
        <end position="53"/>
    </location>
</feature>
<dbReference type="GO" id="GO:0000981">
    <property type="term" value="F:DNA-binding transcription factor activity, RNA polymerase II-specific"/>
    <property type="evidence" value="ECO:0007669"/>
    <property type="project" value="InterPro"/>
</dbReference>